<dbReference type="InterPro" id="IPR027356">
    <property type="entry name" value="NPH3_dom"/>
</dbReference>
<keyword evidence="9" id="KW-1185">Reference proteome</keyword>
<evidence type="ECO:0000259" key="6">
    <source>
        <dbReference type="PROSITE" id="PS50097"/>
    </source>
</evidence>
<evidence type="ECO:0000256" key="3">
    <source>
        <dbReference type="PROSITE-ProRule" id="PRU00982"/>
    </source>
</evidence>
<feature type="domain" description="BTB" evidence="6">
    <location>
        <begin position="28"/>
        <end position="98"/>
    </location>
</feature>
<keyword evidence="2" id="KW-0833">Ubl conjugation pathway</keyword>
<reference evidence="9" key="2">
    <citation type="submission" date="2019-10" db="EMBL/GenBank/DDBJ databases">
        <title>A de novo genome assembly of a pear dwarfing rootstock.</title>
        <authorList>
            <person name="Wang F."/>
            <person name="Wang J."/>
            <person name="Li S."/>
            <person name="Zhang Y."/>
            <person name="Fang M."/>
            <person name="Ma L."/>
            <person name="Zhao Y."/>
            <person name="Jiang S."/>
        </authorList>
    </citation>
    <scope>NUCLEOTIDE SEQUENCE [LARGE SCALE GENOMIC DNA]</scope>
</reference>
<feature type="coiled-coil region" evidence="4">
    <location>
        <begin position="516"/>
        <end position="543"/>
    </location>
</feature>
<evidence type="ECO:0000256" key="1">
    <source>
        <dbReference type="ARBA" id="ARBA00004906"/>
    </source>
</evidence>
<comment type="similarity">
    <text evidence="3">Belongs to the NPH3 family.</text>
</comment>
<dbReference type="GO" id="GO:0016567">
    <property type="term" value="P:protein ubiquitination"/>
    <property type="evidence" value="ECO:0007669"/>
    <property type="project" value="UniProtKB-UniPathway"/>
</dbReference>
<dbReference type="InterPro" id="IPR000210">
    <property type="entry name" value="BTB/POZ_dom"/>
</dbReference>
<proteinExistence type="inferred from homology"/>
<feature type="region of interest" description="Disordered" evidence="5">
    <location>
        <begin position="561"/>
        <end position="590"/>
    </location>
</feature>
<gene>
    <name evidence="8" type="ORF">D8674_008382</name>
</gene>
<keyword evidence="4" id="KW-0175">Coiled coil</keyword>
<dbReference type="UniPathway" id="UPA00143"/>
<evidence type="ECO:0000256" key="2">
    <source>
        <dbReference type="ARBA" id="ARBA00022786"/>
    </source>
</evidence>
<comment type="caution">
    <text evidence="8">The sequence shown here is derived from an EMBL/GenBank/DDBJ whole genome shotgun (WGS) entry which is preliminary data.</text>
</comment>
<evidence type="ECO:0000313" key="8">
    <source>
        <dbReference type="EMBL" id="KAB2630863.1"/>
    </source>
</evidence>
<comment type="pathway">
    <text evidence="1">Protein modification; protein ubiquitination.</text>
</comment>
<dbReference type="Proteomes" id="UP000327157">
    <property type="component" value="Chromosome 12"/>
</dbReference>
<name>A0A5N5HVN4_9ROSA</name>
<dbReference type="SMART" id="SM00225">
    <property type="entry name" value="BTB"/>
    <property type="match status" value="1"/>
</dbReference>
<accession>A0A5N5HVN4</accession>
<evidence type="ECO:0000313" key="9">
    <source>
        <dbReference type="Proteomes" id="UP000327157"/>
    </source>
</evidence>
<dbReference type="Pfam" id="PF00651">
    <property type="entry name" value="BTB"/>
    <property type="match status" value="1"/>
</dbReference>
<dbReference type="OrthoDB" id="624345at2759"/>
<reference evidence="8 9" key="1">
    <citation type="submission" date="2019-09" db="EMBL/GenBank/DDBJ databases">
        <authorList>
            <person name="Ou C."/>
        </authorList>
    </citation>
    <scope>NUCLEOTIDE SEQUENCE [LARGE SCALE GENOMIC DNA]</scope>
    <source>
        <strain evidence="8">S2</strain>
        <tissue evidence="8">Leaf</tissue>
    </source>
</reference>
<dbReference type="InterPro" id="IPR011333">
    <property type="entry name" value="SKP1/BTB/POZ_sf"/>
</dbReference>
<reference evidence="8 9" key="3">
    <citation type="submission" date="2019-11" db="EMBL/GenBank/DDBJ databases">
        <title>A de novo genome assembly of a pear dwarfing rootstock.</title>
        <authorList>
            <person name="Wang F."/>
            <person name="Wang J."/>
            <person name="Li S."/>
            <person name="Zhang Y."/>
            <person name="Fang M."/>
            <person name="Ma L."/>
            <person name="Zhao Y."/>
            <person name="Jiang S."/>
        </authorList>
    </citation>
    <scope>NUCLEOTIDE SEQUENCE [LARGE SCALE GENOMIC DNA]</scope>
    <source>
        <strain evidence="8">S2</strain>
        <tissue evidence="8">Leaf</tissue>
    </source>
</reference>
<evidence type="ECO:0000256" key="4">
    <source>
        <dbReference type="SAM" id="Coils"/>
    </source>
</evidence>
<dbReference type="PROSITE" id="PS51649">
    <property type="entry name" value="NPH3"/>
    <property type="match status" value="1"/>
</dbReference>
<evidence type="ECO:0000259" key="7">
    <source>
        <dbReference type="PROSITE" id="PS51649"/>
    </source>
</evidence>
<protein>
    <submittedName>
        <fullName evidence="8">BTB/POZ domain-containing protein</fullName>
    </submittedName>
</protein>
<dbReference type="PROSITE" id="PS50097">
    <property type="entry name" value="BTB"/>
    <property type="match status" value="1"/>
</dbReference>
<dbReference type="SUPFAM" id="SSF54695">
    <property type="entry name" value="POZ domain"/>
    <property type="match status" value="1"/>
</dbReference>
<feature type="compositionally biased region" description="Basic and acidic residues" evidence="5">
    <location>
        <begin position="561"/>
        <end position="572"/>
    </location>
</feature>
<dbReference type="Gene3D" id="3.30.710.10">
    <property type="entry name" value="Potassium Channel Kv1.1, Chain A"/>
    <property type="match status" value="1"/>
</dbReference>
<dbReference type="EMBL" id="SMOL01000143">
    <property type="protein sequence ID" value="KAB2630863.1"/>
    <property type="molecule type" value="Genomic_DNA"/>
</dbReference>
<dbReference type="InterPro" id="IPR043454">
    <property type="entry name" value="NPH3/RPT2-like"/>
</dbReference>
<dbReference type="AlphaFoldDB" id="A0A5N5HVN4"/>
<dbReference type="PANTHER" id="PTHR32370">
    <property type="entry name" value="OS12G0117600 PROTEIN"/>
    <property type="match status" value="1"/>
</dbReference>
<organism evidence="8 9">
    <name type="scientific">Pyrus ussuriensis x Pyrus communis</name>
    <dbReference type="NCBI Taxonomy" id="2448454"/>
    <lineage>
        <taxon>Eukaryota</taxon>
        <taxon>Viridiplantae</taxon>
        <taxon>Streptophyta</taxon>
        <taxon>Embryophyta</taxon>
        <taxon>Tracheophyta</taxon>
        <taxon>Spermatophyta</taxon>
        <taxon>Magnoliopsida</taxon>
        <taxon>eudicotyledons</taxon>
        <taxon>Gunneridae</taxon>
        <taxon>Pentapetalae</taxon>
        <taxon>rosids</taxon>
        <taxon>fabids</taxon>
        <taxon>Rosales</taxon>
        <taxon>Rosaceae</taxon>
        <taxon>Amygdaloideae</taxon>
        <taxon>Maleae</taxon>
        <taxon>Pyrus</taxon>
    </lineage>
</organism>
<sequence length="590" mass="65712">MVCMKLGIKSEAFHREGQTWLCTTGLPSDVVIQVGEMSFHLHKFPLLSKSGLLERLIEECSSEEGSACALQLHGVPRGAKAFELVTKFCYGVKIELTALNVVILRCAAEYLQMAEDYEQGNLIAQTEIFLTEVFSNWRDSIVALETCEDVQQYAEELHIASRCIDSLAIKACADPKFISWPVVSGENDMKNPTALWNGITSDDAKPQPLADDWYEDASLLSLPLYKQSSFNDTNYVNSGTTISNISEADQRALLEDIVGLLPHEKGVASSKFLLRLLQTAMILHASPSCRENLEKRVGDQLDQAVLIDLLIPNMGYSVETLYDIDCIQRILDHSMSINQASLASSSPCIIEEGQLMTGTDPLTPITMVASLVDGYLSEVAPDVNLKLPKFQSLASVIPEYAWLLDDGIYHAIDVFLKVHPWLTDAEREQLCRLMNCQKLSLEASTHAAQNERLPLRVIVQVLFFEQLQLRTSISGWFFVDNLENSQNPSGNLGLPAKNAVSGQVDTAEDQAVGVDHHDMRKRVLELQKECSSMKKELQKLVKTKRSWSILPTRLGFRKKLEPCNPKESKPSDRIPVPASCCNGQRTHENS</sequence>
<evidence type="ECO:0000256" key="5">
    <source>
        <dbReference type="SAM" id="MobiDB-lite"/>
    </source>
</evidence>
<feature type="domain" description="NPH3" evidence="7">
    <location>
        <begin position="144"/>
        <end position="468"/>
    </location>
</feature>
<dbReference type="Pfam" id="PF03000">
    <property type="entry name" value="NPH3"/>
    <property type="match status" value="1"/>
</dbReference>